<dbReference type="AlphaFoldDB" id="A0A6P7M7R8"/>
<feature type="signal peptide" evidence="10">
    <location>
        <begin position="1"/>
        <end position="21"/>
    </location>
</feature>
<dbReference type="GO" id="GO:0072594">
    <property type="term" value="P:establishment of protein localization to organelle"/>
    <property type="evidence" value="ECO:0007669"/>
    <property type="project" value="TreeGrafter"/>
</dbReference>
<keyword evidence="3 10" id="KW-0732">Signal</keyword>
<keyword evidence="7" id="KW-0325">Glycoprotein</keyword>
<evidence type="ECO:0000256" key="2">
    <source>
        <dbReference type="ARBA" id="ARBA00022692"/>
    </source>
</evidence>
<dbReference type="GO" id="GO:0005886">
    <property type="term" value="C:plasma membrane"/>
    <property type="evidence" value="ECO:0007669"/>
    <property type="project" value="TreeGrafter"/>
</dbReference>
<dbReference type="RefSeq" id="XP_029002670.1">
    <property type="nucleotide sequence ID" value="XM_029146837.3"/>
</dbReference>
<dbReference type="PANTHER" id="PTHR11506">
    <property type="entry name" value="LYSOSOME-ASSOCIATED MEMBRANE GLYCOPROTEIN"/>
    <property type="match status" value="1"/>
</dbReference>
<reference evidence="13" key="1">
    <citation type="submission" date="2025-08" db="UniProtKB">
        <authorList>
            <consortium name="RefSeq"/>
        </authorList>
    </citation>
    <scope>IDENTIFICATION</scope>
</reference>
<keyword evidence="8" id="KW-1015">Disulfide bond</keyword>
<keyword evidence="8" id="KW-0458">Lysosome</keyword>
<evidence type="ECO:0000256" key="9">
    <source>
        <dbReference type="SAM" id="Phobius"/>
    </source>
</evidence>
<evidence type="ECO:0000256" key="6">
    <source>
        <dbReference type="ARBA" id="ARBA00023136"/>
    </source>
</evidence>
<name>A0A6P7M7R8_BETSP</name>
<dbReference type="KEGG" id="bspl:114853452"/>
<evidence type="ECO:0000313" key="13">
    <source>
        <dbReference type="RefSeq" id="XP_029002670.1"/>
    </source>
</evidence>
<feature type="disulfide bond" evidence="8">
    <location>
        <begin position="167"/>
        <end position="204"/>
    </location>
</feature>
<dbReference type="GO" id="GO:0005765">
    <property type="term" value="C:lysosomal membrane"/>
    <property type="evidence" value="ECO:0007669"/>
    <property type="project" value="UniProtKB-SubCell"/>
</dbReference>
<evidence type="ECO:0000256" key="1">
    <source>
        <dbReference type="ARBA" id="ARBA00004530"/>
    </source>
</evidence>
<evidence type="ECO:0000259" key="11">
    <source>
        <dbReference type="Pfam" id="PF01299"/>
    </source>
</evidence>
<comment type="subcellular location">
    <subcellularLocation>
        <location evidence="1">Endosome membrane</location>
        <topology evidence="1">Single-pass type I membrane protein</topology>
    </subcellularLocation>
    <subcellularLocation>
        <location evidence="8">Lysosome membrane</location>
        <topology evidence="8">Single-pass type I membrane protein</topology>
    </subcellularLocation>
</comment>
<feature type="chain" id="PRO_5027981283" evidence="10">
    <location>
        <begin position="22"/>
        <end position="246"/>
    </location>
</feature>
<dbReference type="PROSITE" id="PS51407">
    <property type="entry name" value="LAMP_3"/>
    <property type="match status" value="1"/>
</dbReference>
<dbReference type="Gene3D" id="2.40.160.110">
    <property type="match status" value="1"/>
</dbReference>
<keyword evidence="5 9" id="KW-1133">Transmembrane helix</keyword>
<feature type="transmembrane region" description="Helical" evidence="9">
    <location>
        <begin position="212"/>
        <end position="235"/>
    </location>
</feature>
<accession>A0A6P7M7R8</accession>
<sequence>MMLKALVSVRSLIILAAFAAGFQLQTDPRSAAELRHRPVLQPTEAAPQAGTYTVKSSEGKLCIKATMGAEYIITEKQRSWYFNLDPSRVTATGHCDDRAALLSLTLPDDGAGLQLSFRKETSCFYVTKLTAHLSPLPVCQTCPNQTYSGLLDHQRLFTTKKGQSFTCQSENELSLSPQLKVKLVPLQMQAFSLPDGQFGKEFECWADFNKQVIPVIVGATVMGLALIAVLTFLFIRDRHRSGYDRI</sequence>
<protein>
    <submittedName>
        <fullName evidence="13">Lysosome-associated membrane glycoprotein 3</fullName>
    </submittedName>
</protein>
<evidence type="ECO:0000256" key="8">
    <source>
        <dbReference type="PROSITE-ProRule" id="PRU00740"/>
    </source>
</evidence>
<dbReference type="GeneID" id="114853452"/>
<dbReference type="PRINTS" id="PR00336">
    <property type="entry name" value="LYSASSOCTDMP"/>
</dbReference>
<evidence type="ECO:0000313" key="12">
    <source>
        <dbReference type="Proteomes" id="UP000515150"/>
    </source>
</evidence>
<dbReference type="InterPro" id="IPR002000">
    <property type="entry name" value="Lysosome-assoc_membr_glycop"/>
</dbReference>
<keyword evidence="4" id="KW-0967">Endosome</keyword>
<keyword evidence="6 8" id="KW-0472">Membrane</keyword>
<evidence type="ECO:0000256" key="3">
    <source>
        <dbReference type="ARBA" id="ARBA00022729"/>
    </source>
</evidence>
<feature type="domain" description="Lysosome-associated membrane glycoprotein 2-like luminal" evidence="11">
    <location>
        <begin position="47"/>
        <end position="193"/>
    </location>
</feature>
<evidence type="ECO:0000256" key="10">
    <source>
        <dbReference type="SAM" id="SignalP"/>
    </source>
</evidence>
<dbReference type="Proteomes" id="UP000515150">
    <property type="component" value="Chromosome 4"/>
</dbReference>
<organism evidence="12 13">
    <name type="scientific">Betta splendens</name>
    <name type="common">Siamese fighting fish</name>
    <dbReference type="NCBI Taxonomy" id="158456"/>
    <lineage>
        <taxon>Eukaryota</taxon>
        <taxon>Metazoa</taxon>
        <taxon>Chordata</taxon>
        <taxon>Craniata</taxon>
        <taxon>Vertebrata</taxon>
        <taxon>Euteleostomi</taxon>
        <taxon>Actinopterygii</taxon>
        <taxon>Neopterygii</taxon>
        <taxon>Teleostei</taxon>
        <taxon>Neoteleostei</taxon>
        <taxon>Acanthomorphata</taxon>
        <taxon>Anabantaria</taxon>
        <taxon>Anabantiformes</taxon>
        <taxon>Anabantoidei</taxon>
        <taxon>Osphronemidae</taxon>
        <taxon>Betta</taxon>
    </lineage>
</organism>
<gene>
    <name evidence="13" type="primary">lamp3</name>
</gene>
<dbReference type="InterPro" id="IPR048528">
    <property type="entry name" value="Lamp2-like_luminal"/>
</dbReference>
<proteinExistence type="inferred from homology"/>
<comment type="similarity">
    <text evidence="8">Belongs to the LAMP family.</text>
</comment>
<dbReference type="GO" id="GO:0031902">
    <property type="term" value="C:late endosome membrane"/>
    <property type="evidence" value="ECO:0007669"/>
    <property type="project" value="TreeGrafter"/>
</dbReference>
<evidence type="ECO:0000256" key="4">
    <source>
        <dbReference type="ARBA" id="ARBA00022753"/>
    </source>
</evidence>
<dbReference type="PANTHER" id="PTHR11506:SF30">
    <property type="entry name" value="LYSOSOME-ASSOCIATED MEMBRANE GLYCOPROTEIN 3"/>
    <property type="match status" value="1"/>
</dbReference>
<dbReference type="CTD" id="27074"/>
<evidence type="ECO:0000256" key="5">
    <source>
        <dbReference type="ARBA" id="ARBA00022989"/>
    </source>
</evidence>
<keyword evidence="2 8" id="KW-0812">Transmembrane</keyword>
<dbReference type="OrthoDB" id="9428839at2759"/>
<evidence type="ECO:0000256" key="7">
    <source>
        <dbReference type="ARBA" id="ARBA00023180"/>
    </source>
</evidence>
<keyword evidence="12" id="KW-1185">Reference proteome</keyword>
<dbReference type="Pfam" id="PF01299">
    <property type="entry name" value="Lamp2-like_luminal"/>
    <property type="match status" value="1"/>
</dbReference>
<comment type="caution">
    <text evidence="8">Lacks conserved residue(s) required for the propagation of feature annotation.</text>
</comment>